<evidence type="ECO:0000256" key="1">
    <source>
        <dbReference type="SAM" id="Phobius"/>
    </source>
</evidence>
<name>A0AAW1UUE3_9CUCU</name>
<reference evidence="2 3" key="1">
    <citation type="submission" date="2023-03" db="EMBL/GenBank/DDBJ databases">
        <title>Genome insight into feeding habits of ladybird beetles.</title>
        <authorList>
            <person name="Li H.-S."/>
            <person name="Huang Y.-H."/>
            <person name="Pang H."/>
        </authorList>
    </citation>
    <scope>NUCLEOTIDE SEQUENCE [LARGE SCALE GENOMIC DNA]</scope>
    <source>
        <strain evidence="2">SYSU_2023b</strain>
        <tissue evidence="2">Whole body</tissue>
    </source>
</reference>
<accession>A0AAW1UUE3</accession>
<dbReference type="Proteomes" id="UP001431783">
    <property type="component" value="Unassembled WGS sequence"/>
</dbReference>
<sequence length="74" mass="8564">MSDSLSAPKGWRGFVKRYRGIVFVVTLVGSVHWVWYALQKNPRLVPPSERKDPFEIAQRIASEKWAEFVKSDKS</sequence>
<evidence type="ECO:0000313" key="3">
    <source>
        <dbReference type="Proteomes" id="UP001431783"/>
    </source>
</evidence>
<comment type="caution">
    <text evidence="2">The sequence shown here is derived from an EMBL/GenBank/DDBJ whole genome shotgun (WGS) entry which is preliminary data.</text>
</comment>
<proteinExistence type="predicted"/>
<protein>
    <submittedName>
        <fullName evidence="2">Uncharacterized protein</fullName>
    </submittedName>
</protein>
<dbReference type="AlphaFoldDB" id="A0AAW1UUE3"/>
<keyword evidence="3" id="KW-1185">Reference proteome</keyword>
<keyword evidence="1" id="KW-0472">Membrane</keyword>
<keyword evidence="1" id="KW-0812">Transmembrane</keyword>
<gene>
    <name evidence="2" type="ORF">WA026_005071</name>
</gene>
<feature type="transmembrane region" description="Helical" evidence="1">
    <location>
        <begin position="20"/>
        <end position="38"/>
    </location>
</feature>
<keyword evidence="1" id="KW-1133">Transmembrane helix</keyword>
<organism evidence="2 3">
    <name type="scientific">Henosepilachna vigintioctopunctata</name>
    <dbReference type="NCBI Taxonomy" id="420089"/>
    <lineage>
        <taxon>Eukaryota</taxon>
        <taxon>Metazoa</taxon>
        <taxon>Ecdysozoa</taxon>
        <taxon>Arthropoda</taxon>
        <taxon>Hexapoda</taxon>
        <taxon>Insecta</taxon>
        <taxon>Pterygota</taxon>
        <taxon>Neoptera</taxon>
        <taxon>Endopterygota</taxon>
        <taxon>Coleoptera</taxon>
        <taxon>Polyphaga</taxon>
        <taxon>Cucujiformia</taxon>
        <taxon>Coccinelloidea</taxon>
        <taxon>Coccinellidae</taxon>
        <taxon>Epilachninae</taxon>
        <taxon>Epilachnini</taxon>
        <taxon>Henosepilachna</taxon>
    </lineage>
</organism>
<evidence type="ECO:0000313" key="2">
    <source>
        <dbReference type="EMBL" id="KAK9884118.1"/>
    </source>
</evidence>
<dbReference type="EMBL" id="JARQZJ010000092">
    <property type="protein sequence ID" value="KAK9884118.1"/>
    <property type="molecule type" value="Genomic_DNA"/>
</dbReference>